<dbReference type="RefSeq" id="WP_132117615.1">
    <property type="nucleotide sequence ID" value="NZ_SLWS01000004.1"/>
</dbReference>
<evidence type="ECO:0000256" key="2">
    <source>
        <dbReference type="ARBA" id="ARBA00022475"/>
    </source>
</evidence>
<feature type="transmembrane region" description="Helical" evidence="6">
    <location>
        <begin position="6"/>
        <end position="27"/>
    </location>
</feature>
<gene>
    <name evidence="8" type="ORF">EV192_104440</name>
</gene>
<evidence type="ECO:0000256" key="4">
    <source>
        <dbReference type="ARBA" id="ARBA00022989"/>
    </source>
</evidence>
<feature type="domain" description="Cardiolipin synthase N-terminal" evidence="7">
    <location>
        <begin position="18"/>
        <end position="61"/>
    </location>
</feature>
<dbReference type="EMBL" id="SLWS01000004">
    <property type="protein sequence ID" value="TCO59597.1"/>
    <property type="molecule type" value="Genomic_DNA"/>
</dbReference>
<keyword evidence="2" id="KW-1003">Cell membrane</keyword>
<dbReference type="OrthoDB" id="3298527at2"/>
<dbReference type="Proteomes" id="UP000295680">
    <property type="component" value="Unassembled WGS sequence"/>
</dbReference>
<dbReference type="GO" id="GO:0005886">
    <property type="term" value="C:plasma membrane"/>
    <property type="evidence" value="ECO:0007669"/>
    <property type="project" value="UniProtKB-SubCell"/>
</dbReference>
<evidence type="ECO:0000259" key="7">
    <source>
        <dbReference type="Pfam" id="PF13396"/>
    </source>
</evidence>
<keyword evidence="5 6" id="KW-0472">Membrane</keyword>
<accession>A0A4R2JL65</accession>
<dbReference type="InterPro" id="IPR027379">
    <property type="entry name" value="CLS_N"/>
</dbReference>
<evidence type="ECO:0000256" key="6">
    <source>
        <dbReference type="SAM" id="Phobius"/>
    </source>
</evidence>
<evidence type="ECO:0000256" key="5">
    <source>
        <dbReference type="ARBA" id="ARBA00023136"/>
    </source>
</evidence>
<feature type="transmembrane region" description="Helical" evidence="6">
    <location>
        <begin position="39"/>
        <end position="59"/>
    </location>
</feature>
<evidence type="ECO:0000313" key="8">
    <source>
        <dbReference type="EMBL" id="TCO59597.1"/>
    </source>
</evidence>
<comment type="subcellular location">
    <subcellularLocation>
        <location evidence="1">Cell membrane</location>
        <topology evidence="1">Multi-pass membrane protein</topology>
    </subcellularLocation>
</comment>
<organism evidence="8 9">
    <name type="scientific">Actinocrispum wychmicini</name>
    <dbReference type="NCBI Taxonomy" id="1213861"/>
    <lineage>
        <taxon>Bacteria</taxon>
        <taxon>Bacillati</taxon>
        <taxon>Actinomycetota</taxon>
        <taxon>Actinomycetes</taxon>
        <taxon>Pseudonocardiales</taxon>
        <taxon>Pseudonocardiaceae</taxon>
        <taxon>Actinocrispum</taxon>
    </lineage>
</organism>
<protein>
    <submittedName>
        <fullName evidence="8">Phospholipase D-like protein</fullName>
    </submittedName>
</protein>
<comment type="caution">
    <text evidence="8">The sequence shown here is derived from an EMBL/GenBank/DDBJ whole genome shotgun (WGS) entry which is preliminary data.</text>
</comment>
<dbReference type="AlphaFoldDB" id="A0A4R2JL65"/>
<keyword evidence="4 6" id="KW-1133">Transmembrane helix</keyword>
<keyword evidence="9" id="KW-1185">Reference proteome</keyword>
<sequence length="65" mass="7268">MSSIPWAALIPAIVLYLALVIYCLVDLARHPHTRLLPRWAWVVICVVISTLGAIAYLVAGREQNR</sequence>
<evidence type="ECO:0000313" key="9">
    <source>
        <dbReference type="Proteomes" id="UP000295680"/>
    </source>
</evidence>
<reference evidence="8 9" key="1">
    <citation type="submission" date="2019-03" db="EMBL/GenBank/DDBJ databases">
        <title>Genomic Encyclopedia of Type Strains, Phase IV (KMG-IV): sequencing the most valuable type-strain genomes for metagenomic binning, comparative biology and taxonomic classification.</title>
        <authorList>
            <person name="Goeker M."/>
        </authorList>
    </citation>
    <scope>NUCLEOTIDE SEQUENCE [LARGE SCALE GENOMIC DNA]</scope>
    <source>
        <strain evidence="8 9">DSM 45934</strain>
    </source>
</reference>
<evidence type="ECO:0000256" key="1">
    <source>
        <dbReference type="ARBA" id="ARBA00004651"/>
    </source>
</evidence>
<keyword evidence="3 6" id="KW-0812">Transmembrane</keyword>
<evidence type="ECO:0000256" key="3">
    <source>
        <dbReference type="ARBA" id="ARBA00022692"/>
    </source>
</evidence>
<name>A0A4R2JL65_9PSEU</name>
<dbReference type="Pfam" id="PF13396">
    <property type="entry name" value="PLDc_N"/>
    <property type="match status" value="1"/>
</dbReference>
<proteinExistence type="predicted"/>